<evidence type="ECO:0000256" key="2">
    <source>
        <dbReference type="ARBA" id="ARBA00022989"/>
    </source>
</evidence>
<dbReference type="AlphaFoldDB" id="W0PIU7"/>
<dbReference type="SUPFAM" id="SSF103473">
    <property type="entry name" value="MFS general substrate transporter"/>
    <property type="match status" value="1"/>
</dbReference>
<dbReference type="GO" id="GO:0022857">
    <property type="term" value="F:transmembrane transporter activity"/>
    <property type="evidence" value="ECO:0007669"/>
    <property type="project" value="InterPro"/>
</dbReference>
<feature type="region of interest" description="Disordered" evidence="4">
    <location>
        <begin position="455"/>
        <end position="506"/>
    </location>
</feature>
<evidence type="ECO:0000313" key="8">
    <source>
        <dbReference type="Proteomes" id="UP000019095"/>
    </source>
</evidence>
<dbReference type="GO" id="GO:0005886">
    <property type="term" value="C:plasma membrane"/>
    <property type="evidence" value="ECO:0007669"/>
    <property type="project" value="TreeGrafter"/>
</dbReference>
<evidence type="ECO:0000256" key="5">
    <source>
        <dbReference type="SAM" id="Phobius"/>
    </source>
</evidence>
<evidence type="ECO:0000313" key="7">
    <source>
        <dbReference type="EMBL" id="AHG64908.1"/>
    </source>
</evidence>
<feature type="transmembrane region" description="Helical" evidence="5">
    <location>
        <begin position="321"/>
        <end position="344"/>
    </location>
</feature>
<feature type="transmembrane region" description="Helical" evidence="5">
    <location>
        <begin position="290"/>
        <end position="309"/>
    </location>
</feature>
<dbReference type="InterPro" id="IPR011701">
    <property type="entry name" value="MFS"/>
</dbReference>
<feature type="transmembrane region" description="Helical" evidence="5">
    <location>
        <begin position="159"/>
        <end position="178"/>
    </location>
</feature>
<name>W0PIU7_ADVMD</name>
<feature type="transmembrane region" description="Helical" evidence="5">
    <location>
        <begin position="268"/>
        <end position="284"/>
    </location>
</feature>
<feature type="transmembrane region" description="Helical" evidence="5">
    <location>
        <begin position="235"/>
        <end position="256"/>
    </location>
</feature>
<dbReference type="EMBL" id="CP003915">
    <property type="protein sequence ID" value="AHG64908.1"/>
    <property type="molecule type" value="Genomic_DNA"/>
</dbReference>
<keyword evidence="8" id="KW-1185">Reference proteome</keyword>
<feature type="transmembrane region" description="Helical" evidence="5">
    <location>
        <begin position="199"/>
        <end position="220"/>
    </location>
</feature>
<organism evidence="7 8">
    <name type="scientific">Advenella mimigardefordensis (strain DSM 17166 / LMG 22922 / DPN7)</name>
    <dbReference type="NCBI Taxonomy" id="1247726"/>
    <lineage>
        <taxon>Bacteria</taxon>
        <taxon>Pseudomonadati</taxon>
        <taxon>Pseudomonadota</taxon>
        <taxon>Betaproteobacteria</taxon>
        <taxon>Burkholderiales</taxon>
        <taxon>Alcaligenaceae</taxon>
    </lineage>
</organism>
<dbReference type="STRING" id="1247726.MIM_c28430"/>
<feature type="domain" description="Major facilitator superfamily (MFS) profile" evidence="6">
    <location>
        <begin position="7"/>
        <end position="378"/>
    </location>
</feature>
<keyword evidence="2 5" id="KW-1133">Transmembrane helix</keyword>
<keyword evidence="3 5" id="KW-0472">Membrane</keyword>
<dbReference type="CDD" id="cd17477">
    <property type="entry name" value="MFS_YcaD_like"/>
    <property type="match status" value="1"/>
</dbReference>
<feature type="transmembrane region" description="Helical" evidence="5">
    <location>
        <begin position="73"/>
        <end position="90"/>
    </location>
</feature>
<dbReference type="PATRIC" id="fig|1247726.3.peg.3118"/>
<feature type="transmembrane region" description="Helical" evidence="5">
    <location>
        <begin position="350"/>
        <end position="371"/>
    </location>
</feature>
<keyword evidence="1 5" id="KW-0812">Transmembrane</keyword>
<evidence type="ECO:0000256" key="3">
    <source>
        <dbReference type="ARBA" id="ARBA00023136"/>
    </source>
</evidence>
<dbReference type="PROSITE" id="PS50850">
    <property type="entry name" value="MFS"/>
    <property type="match status" value="1"/>
</dbReference>
<dbReference type="PANTHER" id="PTHR23521">
    <property type="entry name" value="TRANSPORTER MFS SUPERFAMILY"/>
    <property type="match status" value="1"/>
</dbReference>
<dbReference type="InterPro" id="IPR036259">
    <property type="entry name" value="MFS_trans_sf"/>
</dbReference>
<dbReference type="Proteomes" id="UP000019095">
    <property type="component" value="Chromosome"/>
</dbReference>
<protein>
    <submittedName>
        <fullName evidence="7">Putative transport protein, MFS-type</fullName>
    </submittedName>
</protein>
<feature type="compositionally biased region" description="Acidic residues" evidence="4">
    <location>
        <begin position="460"/>
        <end position="472"/>
    </location>
</feature>
<reference evidence="7 8" key="1">
    <citation type="journal article" date="2014" name="Microbiology">
        <title>Unravelling the complete genome sequence of Advenella mimigardefordensis strain DPN7T and novel insights in the catabolism of the xenobiotic polythioester precursor 3,3'-dithiodipropionate.</title>
        <authorList>
            <person name="Wubbeler J.H."/>
            <person name="Hiessl S."/>
            <person name="Schuldes J."/>
            <person name="Thurmer A."/>
            <person name="Daniel R."/>
            <person name="Steinbuchel A."/>
        </authorList>
    </citation>
    <scope>NUCLEOTIDE SEQUENCE [LARGE SCALE GENOMIC DNA]</scope>
    <source>
        <strain evidence="8">DSM 17166 / LMG 22922 / DPN7</strain>
    </source>
</reference>
<feature type="transmembrane region" description="Helical" evidence="5">
    <location>
        <begin position="131"/>
        <end position="153"/>
    </location>
</feature>
<dbReference type="HOGENOM" id="CLU_035018_1_0_4"/>
<evidence type="ECO:0000256" key="1">
    <source>
        <dbReference type="ARBA" id="ARBA00022692"/>
    </source>
</evidence>
<dbReference type="eggNOG" id="COG2814">
    <property type="taxonomic scope" value="Bacteria"/>
</dbReference>
<accession>W0PIU7</accession>
<evidence type="ECO:0000259" key="6">
    <source>
        <dbReference type="PROSITE" id="PS50850"/>
    </source>
</evidence>
<dbReference type="KEGG" id="amim:MIM_c28430"/>
<dbReference type="OrthoDB" id="9810614at2"/>
<dbReference type="Pfam" id="PF07690">
    <property type="entry name" value="MFS_1"/>
    <property type="match status" value="1"/>
</dbReference>
<dbReference type="PANTHER" id="PTHR23521:SF3">
    <property type="entry name" value="MFS TRANSPORTER"/>
    <property type="match status" value="1"/>
</dbReference>
<dbReference type="RefSeq" id="WP_025373559.1">
    <property type="nucleotide sequence ID" value="NZ_CP003915.1"/>
</dbReference>
<sequence>MISLFLSFFSLYLATLLMSLGTGLYNTFIALHLTDEGVSQVWIGLLIAAFYTGQVLGARFGHKLVQRVGHIRAYAISAAMVTVLVLAQTITPLLPVWVFLRFLTGATMVTQYMVLESWLNDQADQKQRGSVFAFYMVMSGMGLVLGQMTVSFFSPEDLTTLNVVAMSMALCLIPVAITRRSHPALQVHAPIKLKVFIRLVPMSMFVLFIAGSITGSFYGLGPVYASKEGMDTDQVAVFLSVSVMAGLLSQWPMGWLSDRIYRLNMIRFNALLLGVLTIPLYGYWHLPYPVMLVMVAIFGVLQFTIYPLATAFANEHVDPSLRVGLSGVLLMTYGVGASLGPLLVGKLMDIGGAHMFYIYTSLAAFSLVIFVRKEKVKGTYKVDPEPFVPMSVSVPASPVATALDPRVDEAIDISSDEQAMEKVLDIIQAGDPITELNLPQRTDTDHSVADEDLAMAGEEMAAEDMAADDGAEEGTSGEGAANEDATDEGTEKGSTAARPPTAPRQN</sequence>
<evidence type="ECO:0000256" key="4">
    <source>
        <dbReference type="SAM" id="MobiDB-lite"/>
    </source>
</evidence>
<dbReference type="InterPro" id="IPR047200">
    <property type="entry name" value="MFS_YcaD-like"/>
</dbReference>
<dbReference type="Gene3D" id="1.20.1250.20">
    <property type="entry name" value="MFS general substrate transporter like domains"/>
    <property type="match status" value="2"/>
</dbReference>
<proteinExistence type="predicted"/>
<feature type="transmembrane region" description="Helical" evidence="5">
    <location>
        <begin position="41"/>
        <end position="61"/>
    </location>
</feature>
<dbReference type="InterPro" id="IPR020846">
    <property type="entry name" value="MFS_dom"/>
</dbReference>
<gene>
    <name evidence="7" type="ORF">MIM_c28430</name>
</gene>
<feature type="transmembrane region" description="Helical" evidence="5">
    <location>
        <begin position="96"/>
        <end position="119"/>
    </location>
</feature>